<name>A0A9P6ITG1_9FUNG</name>
<gene>
    <name evidence="2" type="ORF">BGZ65_008958</name>
</gene>
<accession>A0A9P6ITG1</accession>
<protein>
    <submittedName>
        <fullName evidence="2">Uncharacterized protein</fullName>
    </submittedName>
</protein>
<dbReference type="GO" id="GO:0009264">
    <property type="term" value="P:deoxyribonucleotide catabolic process"/>
    <property type="evidence" value="ECO:0007669"/>
    <property type="project" value="InterPro"/>
</dbReference>
<dbReference type="InterPro" id="IPR052419">
    <property type="entry name" value="5_3-deoxyribonucleotidase-like"/>
</dbReference>
<reference evidence="2" key="1">
    <citation type="journal article" date="2020" name="Fungal Divers.">
        <title>Resolving the Mortierellaceae phylogeny through synthesis of multi-gene phylogenetics and phylogenomics.</title>
        <authorList>
            <person name="Vandepol N."/>
            <person name="Liber J."/>
            <person name="Desiro A."/>
            <person name="Na H."/>
            <person name="Kennedy M."/>
            <person name="Barry K."/>
            <person name="Grigoriev I.V."/>
            <person name="Miller A.N."/>
            <person name="O'Donnell K."/>
            <person name="Stajich J.E."/>
            <person name="Bonito G."/>
        </authorList>
    </citation>
    <scope>NUCLEOTIDE SEQUENCE</scope>
    <source>
        <strain evidence="2">MES-2147</strain>
    </source>
</reference>
<dbReference type="InterPro" id="IPR010708">
    <property type="entry name" value="5'(3')-deoxyribonucleotidase"/>
</dbReference>
<sequence length="87" mass="10027">MRHQPTFPRKVIAVDLDEVLARTSVAIAEFHNDTYGTSLTVNDFTSYDFTKVWGGTREESIGKWRLFFDSPYFHKVEPVEGSLETLK</sequence>
<dbReference type="EMBL" id="JAAAHW010007601">
    <property type="protein sequence ID" value="KAF9947269.1"/>
    <property type="molecule type" value="Genomic_DNA"/>
</dbReference>
<feature type="active site" description="Nucleophile" evidence="1">
    <location>
        <position position="15"/>
    </location>
</feature>
<dbReference type="Proteomes" id="UP000749646">
    <property type="component" value="Unassembled WGS sequence"/>
</dbReference>
<evidence type="ECO:0000313" key="3">
    <source>
        <dbReference type="Proteomes" id="UP000749646"/>
    </source>
</evidence>
<dbReference type="AlphaFoldDB" id="A0A9P6ITG1"/>
<dbReference type="PANTHER" id="PTHR35134:SF2">
    <property type="entry name" value="NUCLEOTIDASE YQFW-RELATED"/>
    <property type="match status" value="1"/>
</dbReference>
<dbReference type="OrthoDB" id="10248475at2759"/>
<dbReference type="GO" id="GO:0008253">
    <property type="term" value="F:5'-nucleotidase activity"/>
    <property type="evidence" value="ECO:0007669"/>
    <property type="project" value="InterPro"/>
</dbReference>
<comment type="caution">
    <text evidence="2">The sequence shown here is derived from an EMBL/GenBank/DDBJ whole genome shotgun (WGS) entry which is preliminary data.</text>
</comment>
<feature type="non-terminal residue" evidence="2">
    <location>
        <position position="87"/>
    </location>
</feature>
<keyword evidence="3" id="KW-1185">Reference proteome</keyword>
<evidence type="ECO:0000313" key="2">
    <source>
        <dbReference type="EMBL" id="KAF9947269.1"/>
    </source>
</evidence>
<organism evidence="2 3">
    <name type="scientific">Modicella reniformis</name>
    <dbReference type="NCBI Taxonomy" id="1440133"/>
    <lineage>
        <taxon>Eukaryota</taxon>
        <taxon>Fungi</taxon>
        <taxon>Fungi incertae sedis</taxon>
        <taxon>Mucoromycota</taxon>
        <taxon>Mortierellomycotina</taxon>
        <taxon>Mortierellomycetes</taxon>
        <taxon>Mortierellales</taxon>
        <taxon>Mortierellaceae</taxon>
        <taxon>Modicella</taxon>
    </lineage>
</organism>
<feature type="active site" description="Proton donor" evidence="1">
    <location>
        <position position="17"/>
    </location>
</feature>
<dbReference type="PANTHER" id="PTHR35134">
    <property type="entry name" value="NUCLEOTIDASE YQFW-RELATED"/>
    <property type="match status" value="1"/>
</dbReference>
<evidence type="ECO:0000256" key="1">
    <source>
        <dbReference type="PIRSR" id="PIRSR610708-1"/>
    </source>
</evidence>
<proteinExistence type="predicted"/>
<dbReference type="Pfam" id="PF06941">
    <property type="entry name" value="NT5C"/>
    <property type="match status" value="1"/>
</dbReference>